<dbReference type="Pfam" id="PF22003">
    <property type="entry name" value="MrkDrd"/>
    <property type="match status" value="1"/>
</dbReference>
<keyword evidence="2" id="KW-0732">Signal</keyword>
<gene>
    <name evidence="4" type="ORF">SAMN05444168_1480</name>
</gene>
<feature type="chain" id="PRO_5012613498" description="MrkD-like receptor binding domain-containing protein" evidence="2">
    <location>
        <begin position="32"/>
        <end position="318"/>
    </location>
</feature>
<protein>
    <recommendedName>
        <fullName evidence="3">MrkD-like receptor binding domain-containing protein</fullName>
    </recommendedName>
</protein>
<evidence type="ECO:0000313" key="4">
    <source>
        <dbReference type="EMBL" id="SIN93321.1"/>
    </source>
</evidence>
<evidence type="ECO:0000259" key="3">
    <source>
        <dbReference type="Pfam" id="PF22003"/>
    </source>
</evidence>
<dbReference type="Proteomes" id="UP000184693">
    <property type="component" value="Unassembled WGS sequence"/>
</dbReference>
<evidence type="ECO:0000256" key="2">
    <source>
        <dbReference type="SAM" id="SignalP"/>
    </source>
</evidence>
<dbReference type="RefSeq" id="WP_143787471.1">
    <property type="nucleotide sequence ID" value="NZ_FSRM01000001.1"/>
</dbReference>
<proteinExistence type="predicted"/>
<feature type="domain" description="MrkD-like receptor binding" evidence="3">
    <location>
        <begin position="50"/>
        <end position="169"/>
    </location>
</feature>
<dbReference type="Gene3D" id="2.60.40.3310">
    <property type="match status" value="1"/>
</dbReference>
<feature type="region of interest" description="Disordered" evidence="1">
    <location>
        <begin position="295"/>
        <end position="318"/>
    </location>
</feature>
<organism evidence="4 5">
    <name type="scientific">Paraburkholderia phenazinium</name>
    <dbReference type="NCBI Taxonomy" id="60549"/>
    <lineage>
        <taxon>Bacteria</taxon>
        <taxon>Pseudomonadati</taxon>
        <taxon>Pseudomonadota</taxon>
        <taxon>Betaproteobacteria</taxon>
        <taxon>Burkholderiales</taxon>
        <taxon>Burkholderiaceae</taxon>
        <taxon>Paraburkholderia</taxon>
    </lineage>
</organism>
<feature type="compositionally biased region" description="Low complexity" evidence="1">
    <location>
        <begin position="295"/>
        <end position="304"/>
    </location>
</feature>
<feature type="signal peptide" evidence="2">
    <location>
        <begin position="1"/>
        <end position="31"/>
    </location>
</feature>
<name>A0A1N6FDG1_9BURK</name>
<evidence type="ECO:0000256" key="1">
    <source>
        <dbReference type="SAM" id="MobiDB-lite"/>
    </source>
</evidence>
<sequence length="318" mass="32113">MRADIRLCFRFFLSLPVLGAICLGGAQSAHANCVSSGASQPLDLTLPSTNIAVSPSLPVGATIGSVRVAAPQDIPFVCSGASNTREAQLAMAPAPVADFAGAYSTNIAGVGMRITASGGNFAGIDDGPRLAPYKVPLPKDAKHLTGFALQVDFVKTGQVQNGTLAAGKLVTVLVGGTELVDVAIPSDTVVFAANQCDAVHVGGAVGMGVSNMGAFTNETIAVGLGCNPSIGVLVQVNQGYVYGSTPRWDHEDTYKKVAADPRGVYARRAARGLPNPDSIDANGTSVNSGAFDASTSGSGSFSAGSPGGNTFGGSVVRR</sequence>
<dbReference type="OrthoDB" id="9088280at2"/>
<accession>A0A1N6FDG1</accession>
<dbReference type="InterPro" id="IPR054160">
    <property type="entry name" value="MrkD_recept-bd"/>
</dbReference>
<dbReference type="AlphaFoldDB" id="A0A1N6FDG1"/>
<reference evidence="4 5" key="1">
    <citation type="submission" date="2016-11" db="EMBL/GenBank/DDBJ databases">
        <authorList>
            <person name="Jaros S."/>
            <person name="Januszkiewicz K."/>
            <person name="Wedrychowicz H."/>
        </authorList>
    </citation>
    <scope>NUCLEOTIDE SEQUENCE [LARGE SCALE GENOMIC DNA]</scope>
    <source>
        <strain evidence="4 5">GAS86</strain>
    </source>
</reference>
<evidence type="ECO:0000313" key="5">
    <source>
        <dbReference type="Proteomes" id="UP000184693"/>
    </source>
</evidence>
<dbReference type="EMBL" id="FSRM01000001">
    <property type="protein sequence ID" value="SIN93321.1"/>
    <property type="molecule type" value="Genomic_DNA"/>
</dbReference>